<gene>
    <name evidence="2" type="ORF">TM5383_00510</name>
</gene>
<dbReference type="EMBL" id="CYSF01000003">
    <property type="protein sequence ID" value="CUH83325.1"/>
    <property type="molecule type" value="Genomic_DNA"/>
</dbReference>
<feature type="transmembrane region" description="Helical" evidence="1">
    <location>
        <begin position="55"/>
        <end position="76"/>
    </location>
</feature>
<keyword evidence="1" id="KW-0812">Transmembrane</keyword>
<keyword evidence="3" id="KW-1185">Reference proteome</keyword>
<dbReference type="Proteomes" id="UP000051681">
    <property type="component" value="Unassembled WGS sequence"/>
</dbReference>
<keyword evidence="1" id="KW-1133">Transmembrane helix</keyword>
<name>A0A0P1GMU8_9RHOB</name>
<feature type="transmembrane region" description="Helical" evidence="1">
    <location>
        <begin position="30"/>
        <end position="49"/>
    </location>
</feature>
<dbReference type="AlphaFoldDB" id="A0A0P1GMU8"/>
<dbReference type="STRING" id="340021.TM5383_00510"/>
<reference evidence="3" key="1">
    <citation type="submission" date="2015-09" db="EMBL/GenBank/DDBJ databases">
        <authorList>
            <person name="Rodrigo-Torres Lidia"/>
            <person name="Arahal R.David."/>
        </authorList>
    </citation>
    <scope>NUCLEOTIDE SEQUENCE [LARGE SCALE GENOMIC DNA]</scope>
    <source>
        <strain evidence="3">CECT 8383</strain>
    </source>
</reference>
<proteinExistence type="predicted"/>
<feature type="transmembrane region" description="Helical" evidence="1">
    <location>
        <begin position="183"/>
        <end position="200"/>
    </location>
</feature>
<evidence type="ECO:0000256" key="1">
    <source>
        <dbReference type="SAM" id="Phobius"/>
    </source>
</evidence>
<protein>
    <submittedName>
        <fullName evidence="2">Uncharacterized protein</fullName>
    </submittedName>
</protein>
<evidence type="ECO:0000313" key="3">
    <source>
        <dbReference type="Proteomes" id="UP000051681"/>
    </source>
</evidence>
<keyword evidence="1" id="KW-0472">Membrane</keyword>
<feature type="transmembrane region" description="Helical" evidence="1">
    <location>
        <begin position="212"/>
        <end position="230"/>
    </location>
</feature>
<dbReference type="InterPro" id="IPR052979">
    <property type="entry name" value="Adenylate-forming_domain"/>
</dbReference>
<organism evidence="2 3">
    <name type="scientific">Thalassovita mediterranea</name>
    <dbReference type="NCBI Taxonomy" id="340021"/>
    <lineage>
        <taxon>Bacteria</taxon>
        <taxon>Pseudomonadati</taxon>
        <taxon>Pseudomonadota</taxon>
        <taxon>Alphaproteobacteria</taxon>
        <taxon>Rhodobacterales</taxon>
        <taxon>Roseobacteraceae</taxon>
        <taxon>Thalassovita</taxon>
    </lineage>
</organism>
<feature type="transmembrane region" description="Helical" evidence="1">
    <location>
        <begin position="150"/>
        <end position="171"/>
    </location>
</feature>
<accession>A0A0P1GMU8</accession>
<dbReference type="OrthoDB" id="1154639at2"/>
<evidence type="ECO:0000313" key="2">
    <source>
        <dbReference type="EMBL" id="CUH83325.1"/>
    </source>
</evidence>
<dbReference type="RefSeq" id="WP_058317486.1">
    <property type="nucleotide sequence ID" value="NZ_CYSF01000003.1"/>
</dbReference>
<dbReference type="PANTHER" id="PTHR33927">
    <property type="entry name" value="TRANSMEMBRANE PROTEIN"/>
    <property type="match status" value="1"/>
</dbReference>
<sequence length="437" mass="47612">MTSETRSFETDAPKWRRITRHPALMEYRRLATLVAIANLTVFVLGLQSGRWGGFGAFHLQAIADMALINLSLGILIRQQRVVNALFWLATRLPTSAPLWMRWGAGKVFHFGGLHSGGTVAGTIWFGFLLFAMGANRLSGAALPSDLTLGLSGAMVLLMSMMVISAIGPIRAKFHNTFEKIHRFVGWTVLGLFWAQTVSITRDMGADLTATPAFWMLCLITLSIASPWLTLKKVDVEIVKPSNHAVLARFNYGDTPFAGSSNAISLTPFGEYHSFANIPAPGEPGYRLAISRAGDWTGRFIDNPPSKVWVKGITTSGVARIEVLFKKVVYIGTGSGIGPILPHLLKGEVPNKLVWSTRSPRETYGDALVDEIEGSTENPVIWDTVTQGKPDLSTLALQAVRESGAEAVIVISNQKLTRKVVHDMEALGIPAYGAIWDS</sequence>
<feature type="transmembrane region" description="Helical" evidence="1">
    <location>
        <begin position="107"/>
        <end position="130"/>
    </location>
</feature>
<dbReference type="PANTHER" id="PTHR33927:SF5">
    <property type="entry name" value="ENZYME, PUTATIVE (AFU_ORTHOLOGUE AFUA_8G01222)-RELATED"/>
    <property type="match status" value="1"/>
</dbReference>